<evidence type="ECO:0000256" key="5">
    <source>
        <dbReference type="ARBA" id="ARBA00023306"/>
    </source>
</evidence>
<dbReference type="Proteomes" id="UP001249851">
    <property type="component" value="Unassembled WGS sequence"/>
</dbReference>
<feature type="compositionally biased region" description="Polar residues" evidence="6">
    <location>
        <begin position="429"/>
        <end position="438"/>
    </location>
</feature>
<dbReference type="InterPro" id="IPR023252">
    <property type="entry name" value="Aurora_borealis_protein"/>
</dbReference>
<dbReference type="AlphaFoldDB" id="A0AAD9QS43"/>
<dbReference type="GO" id="GO:0060236">
    <property type="term" value="P:regulation of mitotic spindle organization"/>
    <property type="evidence" value="ECO:0007669"/>
    <property type="project" value="TreeGrafter"/>
</dbReference>
<evidence type="ECO:0000313" key="8">
    <source>
        <dbReference type="Proteomes" id="UP001249851"/>
    </source>
</evidence>
<feature type="compositionally biased region" description="Acidic residues" evidence="6">
    <location>
        <begin position="333"/>
        <end position="343"/>
    </location>
</feature>
<dbReference type="GO" id="GO:0007088">
    <property type="term" value="P:regulation of mitotic nuclear division"/>
    <property type="evidence" value="ECO:0007669"/>
    <property type="project" value="TreeGrafter"/>
</dbReference>
<keyword evidence="4" id="KW-0498">Mitosis</keyword>
<sequence>MVESVSTLSSFDLTRNPFDSSLEERVNCPGFSLSMFSKQETPASQKNPADIDEYPHQEYSSTFEREEDEIQVQKAIDEYFSQSSIVPSPWTPTYSTKHVKFSPLPPATACCKTKADASSQTKLSLPPNFDLQNHISEYVSTKQCQHSLSKTFQFQGNFRVSNLSIFLDPAYYNQDGLNGSKDMSLSQLRRKLFDQAAVEMEKDNCKLEPPTNIKSILKSPKTNLPDILLPITSSPVSDRSTPISYKHRSSTASTMSSPNMSPIKPMLSVPETPSPQKGLSVSRQTFSPMECSNSGLNTSGINVIGDDLPNISPIKYPKVENSGQQMDITNDTEDVEKNDDNCDDGGPLEVSALSVEENADDKNNAKEEESDNERPPGITMEDLASDLDFTQDDVGDERRDSSNDKFELQSPKENSTDEKPGQHVVDRSNIGNGVQISTEHPKGLKENRIEVDSVGSSHEHIENASNSDGNRQSNLGKEMSWESLDLPSQRAWHTIGYHRAGSRNKYSHISEFDEDIIMIRAKAALRRANHHFSMDRSLSLSDLSLNTSSAWEPYDGKESWYGKSGQEMTPYQHHTATRKTYSPGVDLMRQRKVHQKLEEKYGFSMSRRKPSSSLYQSKRQLSHTYPMSDLELKALYWRPPVLSHPRRGKLWYGTDPREEDLKRLSWPSQPPPSRFVHGARPLSPPVYLPQAKVPRPILWGRVSKMPLVSFQDNSDSGYSDWQQSTGQWENTTRSHHGSLRFLKTGTTYY</sequence>
<keyword evidence="5" id="KW-0131">Cell cycle</keyword>
<dbReference type="GO" id="GO:0005634">
    <property type="term" value="C:nucleus"/>
    <property type="evidence" value="ECO:0007669"/>
    <property type="project" value="TreeGrafter"/>
</dbReference>
<feature type="compositionally biased region" description="Basic and acidic residues" evidence="6">
    <location>
        <begin position="396"/>
        <end position="407"/>
    </location>
</feature>
<dbReference type="GO" id="GO:0005737">
    <property type="term" value="C:cytoplasm"/>
    <property type="evidence" value="ECO:0007669"/>
    <property type="project" value="TreeGrafter"/>
</dbReference>
<feature type="compositionally biased region" description="Acidic residues" evidence="6">
    <location>
        <begin position="383"/>
        <end position="395"/>
    </location>
</feature>
<feature type="region of interest" description="Disordered" evidence="6">
    <location>
        <begin position="238"/>
        <end position="261"/>
    </location>
</feature>
<proteinExistence type="inferred from homology"/>
<dbReference type="GO" id="GO:0051301">
    <property type="term" value="P:cell division"/>
    <property type="evidence" value="ECO:0007669"/>
    <property type="project" value="UniProtKB-KW"/>
</dbReference>
<comment type="caution">
    <text evidence="7">The sequence shown here is derived from an EMBL/GenBank/DDBJ whole genome shotgun (WGS) entry which is preliminary data.</text>
</comment>
<reference evidence="7" key="1">
    <citation type="journal article" date="2023" name="G3 (Bethesda)">
        <title>Whole genome assembly and annotation of the endangered Caribbean coral Acropora cervicornis.</title>
        <authorList>
            <person name="Selwyn J.D."/>
            <person name="Vollmer S.V."/>
        </authorList>
    </citation>
    <scope>NUCLEOTIDE SEQUENCE</scope>
    <source>
        <strain evidence="7">K2</strain>
    </source>
</reference>
<dbReference type="PANTHER" id="PTHR14728:SF2">
    <property type="entry name" value="PROTEIN AURORA BOREALIS"/>
    <property type="match status" value="1"/>
</dbReference>
<name>A0AAD9QS43_ACRCE</name>
<feature type="region of interest" description="Disordered" evidence="6">
    <location>
        <begin position="333"/>
        <end position="475"/>
    </location>
</feature>
<evidence type="ECO:0000256" key="3">
    <source>
        <dbReference type="ARBA" id="ARBA00022618"/>
    </source>
</evidence>
<organism evidence="7 8">
    <name type="scientific">Acropora cervicornis</name>
    <name type="common">Staghorn coral</name>
    <dbReference type="NCBI Taxonomy" id="6130"/>
    <lineage>
        <taxon>Eukaryota</taxon>
        <taxon>Metazoa</taxon>
        <taxon>Cnidaria</taxon>
        <taxon>Anthozoa</taxon>
        <taxon>Hexacorallia</taxon>
        <taxon>Scleractinia</taxon>
        <taxon>Astrocoeniina</taxon>
        <taxon>Acroporidae</taxon>
        <taxon>Acropora</taxon>
    </lineage>
</organism>
<evidence type="ECO:0000256" key="6">
    <source>
        <dbReference type="SAM" id="MobiDB-lite"/>
    </source>
</evidence>
<dbReference type="GO" id="GO:0019901">
    <property type="term" value="F:protein kinase binding"/>
    <property type="evidence" value="ECO:0007669"/>
    <property type="project" value="TreeGrafter"/>
</dbReference>
<evidence type="ECO:0000313" key="7">
    <source>
        <dbReference type="EMBL" id="KAK2566458.1"/>
    </source>
</evidence>
<feature type="compositionally biased region" description="Polar residues" evidence="6">
    <location>
        <begin position="250"/>
        <end position="260"/>
    </location>
</feature>
<evidence type="ECO:0000256" key="2">
    <source>
        <dbReference type="ARBA" id="ARBA00020055"/>
    </source>
</evidence>
<dbReference type="EMBL" id="JARQWQ010000017">
    <property type="protein sequence ID" value="KAK2566458.1"/>
    <property type="molecule type" value="Genomic_DNA"/>
</dbReference>
<feature type="compositionally biased region" description="Basic and acidic residues" evidence="6">
    <location>
        <begin position="414"/>
        <end position="426"/>
    </location>
</feature>
<dbReference type="PRINTS" id="PR02038">
    <property type="entry name" value="AURORABORA"/>
</dbReference>
<protein>
    <recommendedName>
        <fullName evidence="2">Protein aurora borealis</fullName>
    </recommendedName>
</protein>
<feature type="compositionally biased region" description="Polar residues" evidence="6">
    <location>
        <begin position="463"/>
        <end position="475"/>
    </location>
</feature>
<accession>A0AAD9QS43</accession>
<keyword evidence="8" id="KW-1185">Reference proteome</keyword>
<reference evidence="7" key="2">
    <citation type="journal article" date="2023" name="Science">
        <title>Genomic signatures of disease resistance in endangered staghorn corals.</title>
        <authorList>
            <person name="Vollmer S.V."/>
            <person name="Selwyn J.D."/>
            <person name="Despard B.A."/>
            <person name="Roesel C.L."/>
        </authorList>
    </citation>
    <scope>NUCLEOTIDE SEQUENCE</scope>
    <source>
        <strain evidence="7">K2</strain>
    </source>
</reference>
<keyword evidence="3" id="KW-0132">Cell division</keyword>
<dbReference type="PANTHER" id="PTHR14728">
    <property type="entry name" value="PROTEIN AURORA BOREALIS"/>
    <property type="match status" value="1"/>
</dbReference>
<gene>
    <name evidence="7" type="ORF">P5673_009978</name>
</gene>
<dbReference type="Pfam" id="PF15280">
    <property type="entry name" value="BORA_N"/>
    <property type="match status" value="1"/>
</dbReference>
<comment type="similarity">
    <text evidence="1">Belongs to the BORA family.</text>
</comment>
<evidence type="ECO:0000256" key="4">
    <source>
        <dbReference type="ARBA" id="ARBA00022776"/>
    </source>
</evidence>
<evidence type="ECO:0000256" key="1">
    <source>
        <dbReference type="ARBA" id="ARBA00010963"/>
    </source>
</evidence>
<feature type="compositionally biased region" description="Basic and acidic residues" evidence="6">
    <location>
        <begin position="439"/>
        <end position="462"/>
    </location>
</feature>